<reference evidence="2" key="1">
    <citation type="journal article" date="2023" name="DNA Res.">
        <title>Chromosome-level genome assembly of Phrynocephalus forsythii using third-generation DNA sequencing and Hi-C analysis.</title>
        <authorList>
            <person name="Qi Y."/>
            <person name="Zhao W."/>
            <person name="Zhao Y."/>
            <person name="Niu C."/>
            <person name="Cao S."/>
            <person name="Zhang Y."/>
        </authorList>
    </citation>
    <scope>NUCLEOTIDE SEQUENCE</scope>
    <source>
        <tissue evidence="2">Muscle</tissue>
    </source>
</reference>
<dbReference type="EMBL" id="JAPFRF010000001">
    <property type="protein sequence ID" value="KAJ7345193.1"/>
    <property type="molecule type" value="Genomic_DNA"/>
</dbReference>
<evidence type="ECO:0000313" key="3">
    <source>
        <dbReference type="Proteomes" id="UP001142489"/>
    </source>
</evidence>
<dbReference type="Proteomes" id="UP001142489">
    <property type="component" value="Unassembled WGS sequence"/>
</dbReference>
<evidence type="ECO:0000256" key="1">
    <source>
        <dbReference type="SAM" id="MobiDB-lite"/>
    </source>
</evidence>
<comment type="caution">
    <text evidence="2">The sequence shown here is derived from an EMBL/GenBank/DDBJ whole genome shotgun (WGS) entry which is preliminary data.</text>
</comment>
<proteinExistence type="predicted"/>
<keyword evidence="3" id="KW-1185">Reference proteome</keyword>
<feature type="compositionally biased region" description="Low complexity" evidence="1">
    <location>
        <begin position="169"/>
        <end position="180"/>
    </location>
</feature>
<dbReference type="AlphaFoldDB" id="A0A9Q0YB66"/>
<dbReference type="OrthoDB" id="8960401at2759"/>
<gene>
    <name evidence="2" type="ORF">JRQ81_001143</name>
</gene>
<feature type="region of interest" description="Disordered" evidence="1">
    <location>
        <begin position="1"/>
        <end position="33"/>
    </location>
</feature>
<name>A0A9Q0YB66_9SAUR</name>
<feature type="region of interest" description="Disordered" evidence="1">
    <location>
        <begin position="163"/>
        <end position="195"/>
    </location>
</feature>
<feature type="compositionally biased region" description="Basic residues" evidence="1">
    <location>
        <begin position="7"/>
        <end position="17"/>
    </location>
</feature>
<protein>
    <submittedName>
        <fullName evidence="2">Uncharacterized protein</fullName>
    </submittedName>
</protein>
<evidence type="ECO:0000313" key="2">
    <source>
        <dbReference type="EMBL" id="KAJ7345193.1"/>
    </source>
</evidence>
<organism evidence="2 3">
    <name type="scientific">Phrynocephalus forsythii</name>
    <dbReference type="NCBI Taxonomy" id="171643"/>
    <lineage>
        <taxon>Eukaryota</taxon>
        <taxon>Metazoa</taxon>
        <taxon>Chordata</taxon>
        <taxon>Craniata</taxon>
        <taxon>Vertebrata</taxon>
        <taxon>Euteleostomi</taxon>
        <taxon>Lepidosauria</taxon>
        <taxon>Squamata</taxon>
        <taxon>Bifurcata</taxon>
        <taxon>Unidentata</taxon>
        <taxon>Episquamata</taxon>
        <taxon>Toxicofera</taxon>
        <taxon>Iguania</taxon>
        <taxon>Acrodonta</taxon>
        <taxon>Agamidae</taxon>
        <taxon>Agaminae</taxon>
        <taxon>Phrynocephalus</taxon>
    </lineage>
</organism>
<accession>A0A9Q0YB66</accession>
<sequence length="242" mass="26935">MTSMEPKKKRRRRRKVSKEKPMEVGSNEFLENAREMPADIEQLAHKYMQKCTVESSTESESDANPEVLSSSVLSEGFLEKASYAELHFLDPYDGDYEELSGESDWSLGSLDSSSSRAIFLKHPIMESWTTEDSLPPEDLDSCSTALFRDVSVTVAEEEGGAGLHKTTKTSKTSPLTTESSWCPRPPSKHSGICESAPSESALLPKLMDCDHHLYGKPSTTRKQGRSVLECTGEIIRKRLRVA</sequence>